<evidence type="ECO:0000256" key="1">
    <source>
        <dbReference type="SAM" id="MobiDB-lite"/>
    </source>
</evidence>
<accession>A0A432VA11</accession>
<proteinExistence type="predicted"/>
<dbReference type="EMBL" id="RKST01000003">
    <property type="protein sequence ID" value="RUM98984.1"/>
    <property type="molecule type" value="Genomic_DNA"/>
</dbReference>
<evidence type="ECO:0000313" key="3">
    <source>
        <dbReference type="Proteomes" id="UP000281647"/>
    </source>
</evidence>
<dbReference type="Proteomes" id="UP000281647">
    <property type="component" value="Unassembled WGS sequence"/>
</dbReference>
<dbReference type="RefSeq" id="WP_128624487.1">
    <property type="nucleotide sequence ID" value="NZ_ML133508.1"/>
</dbReference>
<sequence length="111" mass="11870">MPTTITIDGYNHAVLTADEFIAQGTAPGAIMSIAEHLSASGHDHVPQPLLAAEVRSVAREVAYRTGQSLQVPGSAVNARQFASYKRRHAMKGANDNRSAKAHGKPRNRRAA</sequence>
<feature type="compositionally biased region" description="Basic residues" evidence="1">
    <location>
        <begin position="99"/>
        <end position="111"/>
    </location>
</feature>
<protein>
    <submittedName>
        <fullName evidence="2">Uncharacterized protein</fullName>
    </submittedName>
</protein>
<comment type="caution">
    <text evidence="2">The sequence shown here is derived from an EMBL/GenBank/DDBJ whole genome shotgun (WGS) entry which is preliminary data.</text>
</comment>
<reference evidence="2 3" key="1">
    <citation type="submission" date="2018-11" db="EMBL/GenBank/DDBJ databases">
        <title>Pseudaminobacter arsenicus sp. nov., an arsenic-resistant bacterium isolated from arsenic-rich aquifers.</title>
        <authorList>
            <person name="Mu Y."/>
        </authorList>
    </citation>
    <scope>NUCLEOTIDE SEQUENCE [LARGE SCALE GENOMIC DNA]</scope>
    <source>
        <strain evidence="2 3">CB3</strain>
    </source>
</reference>
<evidence type="ECO:0000313" key="2">
    <source>
        <dbReference type="EMBL" id="RUM98984.1"/>
    </source>
</evidence>
<organism evidence="2 3">
    <name type="scientific">Borborobacter arsenicus</name>
    <dbReference type="NCBI Taxonomy" id="1851146"/>
    <lineage>
        <taxon>Bacteria</taxon>
        <taxon>Pseudomonadati</taxon>
        <taxon>Pseudomonadota</taxon>
        <taxon>Alphaproteobacteria</taxon>
        <taxon>Hyphomicrobiales</taxon>
        <taxon>Phyllobacteriaceae</taxon>
        <taxon>Borborobacter</taxon>
    </lineage>
</organism>
<dbReference type="AlphaFoldDB" id="A0A432VA11"/>
<feature type="region of interest" description="Disordered" evidence="1">
    <location>
        <begin position="84"/>
        <end position="111"/>
    </location>
</feature>
<name>A0A432VA11_9HYPH</name>
<gene>
    <name evidence="2" type="ORF">EET67_04910</name>
</gene>
<keyword evidence="3" id="KW-1185">Reference proteome</keyword>